<dbReference type="Gene3D" id="3.60.10.10">
    <property type="entry name" value="Endonuclease/exonuclease/phosphatase"/>
    <property type="match status" value="1"/>
</dbReference>
<name>W5MPG0_LEPOC</name>
<evidence type="ECO:0000259" key="3">
    <source>
        <dbReference type="Pfam" id="PF03372"/>
    </source>
</evidence>
<dbReference type="GO" id="GO:0003824">
    <property type="term" value="F:catalytic activity"/>
    <property type="evidence" value="ECO:0007669"/>
    <property type="project" value="InterPro"/>
</dbReference>
<dbReference type="AlphaFoldDB" id="W5MPG0"/>
<reference evidence="4" key="2">
    <citation type="submission" date="2025-08" db="UniProtKB">
        <authorList>
            <consortium name="Ensembl"/>
        </authorList>
    </citation>
    <scope>IDENTIFICATION</scope>
</reference>
<organism evidence="4 5">
    <name type="scientific">Lepisosteus oculatus</name>
    <name type="common">Spotted gar</name>
    <dbReference type="NCBI Taxonomy" id="7918"/>
    <lineage>
        <taxon>Eukaryota</taxon>
        <taxon>Metazoa</taxon>
        <taxon>Chordata</taxon>
        <taxon>Craniata</taxon>
        <taxon>Vertebrata</taxon>
        <taxon>Euteleostomi</taxon>
        <taxon>Actinopterygii</taxon>
        <taxon>Neopterygii</taxon>
        <taxon>Holostei</taxon>
        <taxon>Semionotiformes</taxon>
        <taxon>Lepisosteidae</taxon>
        <taxon>Lepisosteus</taxon>
    </lineage>
</organism>
<dbReference type="HOGENOM" id="CLU_000680_1_3_1"/>
<dbReference type="PANTHER" id="PTHR31635:SF196">
    <property type="entry name" value="REVERSE TRANSCRIPTASE DOMAIN-CONTAINING PROTEIN-RELATED"/>
    <property type="match status" value="1"/>
</dbReference>
<dbReference type="PANTHER" id="PTHR31635">
    <property type="entry name" value="REVERSE TRANSCRIPTASE DOMAIN-CONTAINING PROTEIN-RELATED"/>
    <property type="match status" value="1"/>
</dbReference>
<dbReference type="Pfam" id="PF00078">
    <property type="entry name" value="RVT_1"/>
    <property type="match status" value="1"/>
</dbReference>
<dbReference type="SUPFAM" id="SSF56219">
    <property type="entry name" value="DNase I-like"/>
    <property type="match status" value="1"/>
</dbReference>
<feature type="coiled-coil region" evidence="1">
    <location>
        <begin position="35"/>
        <end position="102"/>
    </location>
</feature>
<evidence type="ECO:0000256" key="1">
    <source>
        <dbReference type="SAM" id="Coils"/>
    </source>
</evidence>
<protein>
    <submittedName>
        <fullName evidence="4">Uncharacterized protein</fullName>
    </submittedName>
</protein>
<sequence length="640" mass="73241">PTWFSDHRLLTVSFGVEDPRFQAGYWKLNKQVLHEERYRRKIEAALKNLEKRRELFSSAVHWWESCKQTLAMVTRRYCWIRRSLEERQCAQLQEELEALYEQLNQGGAFNGEKIANVRSLLREKWLQRAKNFLFRLRGVWKEGEEQCSPQFFSAERKQQERCCFESIRREDGTAVTDLPGMLECATGFYTALFQEKEIDASIKERLLEGVEKAVDDPASLVGPVTGAEIKTALFGLKKGTVPGVDGLPAEFYRTFWDQLEPFLVQVFNEALDSNELVNVSPKCRVLVVDGQIGRDSLRLINVYAPAQRRLRKDFFTVLEPLLMTNKKIILGGDLNVDLSCTKSVGTRKICSLFSNSDLIDSVKQGCGEDKRPTWSNSQGINKRLDYVFLSRSLEVISSSVIPVWFSDHDLVKVVFKGDKVKISEGSRMKLEENWPLIKNALLSPLLYVIYLEPLLEMIRKHKEINGIMIPGSRGQQAKLAAYADDVVLMLDSDMGLLRAIEACNSFGQVTGAKINTTKSKMKYFGIWKTRKETIGGLTLVPGPIKILGVNFAIRGSGHLNWKEKINFLKIKLGRWKNVQLSYSSKIMVVKSDGLSALVFLAYVFPLPPSLRKEVIRSVFTFIWSNKNEYIRRVDMYRKIE</sequence>
<keyword evidence="1" id="KW-0175">Coiled coil</keyword>
<proteinExistence type="predicted"/>
<dbReference type="Pfam" id="PF03372">
    <property type="entry name" value="Exo_endo_phos"/>
    <property type="match status" value="1"/>
</dbReference>
<dbReference type="InterPro" id="IPR000477">
    <property type="entry name" value="RT_dom"/>
</dbReference>
<keyword evidence="5" id="KW-1185">Reference proteome</keyword>
<feature type="domain" description="Endonuclease/exonuclease/phosphatase" evidence="3">
    <location>
        <begin position="301"/>
        <end position="408"/>
    </location>
</feature>
<feature type="domain" description="Reverse transcriptase" evidence="2">
    <location>
        <begin position="442"/>
        <end position="550"/>
    </location>
</feature>
<dbReference type="InterPro" id="IPR036691">
    <property type="entry name" value="Endo/exonu/phosph_ase_sf"/>
</dbReference>
<dbReference type="OMA" id="WLERINI"/>
<accession>W5MPG0</accession>
<reference evidence="4" key="3">
    <citation type="submission" date="2025-09" db="UniProtKB">
        <authorList>
            <consortium name="Ensembl"/>
        </authorList>
    </citation>
    <scope>IDENTIFICATION</scope>
</reference>
<reference evidence="5" key="1">
    <citation type="submission" date="2011-12" db="EMBL/GenBank/DDBJ databases">
        <title>The Draft Genome of Lepisosteus oculatus.</title>
        <authorList>
            <consortium name="The Broad Institute Genome Assembly &amp; Analysis Group"/>
            <consortium name="Computational R&amp;D Group"/>
            <consortium name="and Sequencing Platform"/>
            <person name="Di Palma F."/>
            <person name="Alfoldi J."/>
            <person name="Johnson J."/>
            <person name="Berlin A."/>
            <person name="Gnerre S."/>
            <person name="Jaffe D."/>
            <person name="MacCallum I."/>
            <person name="Young S."/>
            <person name="Walker B.J."/>
            <person name="Lander E.S."/>
            <person name="Lindblad-Toh K."/>
        </authorList>
    </citation>
    <scope>NUCLEOTIDE SEQUENCE [LARGE SCALE GENOMIC DNA]</scope>
</reference>
<dbReference type="GeneTree" id="ENSGT00990000204465"/>
<evidence type="ECO:0000259" key="2">
    <source>
        <dbReference type="Pfam" id="PF00078"/>
    </source>
</evidence>
<dbReference type="InterPro" id="IPR005135">
    <property type="entry name" value="Endo/exonuclease/phosphatase"/>
</dbReference>
<evidence type="ECO:0000313" key="5">
    <source>
        <dbReference type="Proteomes" id="UP000018468"/>
    </source>
</evidence>
<evidence type="ECO:0000313" key="4">
    <source>
        <dbReference type="Ensembl" id="ENSLOCP00000010269.1"/>
    </source>
</evidence>
<dbReference type="Ensembl" id="ENSLOCT00000010282.1">
    <property type="protein sequence ID" value="ENSLOCP00000010269.1"/>
    <property type="gene ID" value="ENSLOCG00000008433.1"/>
</dbReference>
<dbReference type="Proteomes" id="UP000018468">
    <property type="component" value="Unassembled WGS sequence"/>
</dbReference>